<protein>
    <submittedName>
        <fullName evidence="6">Winged helix DNA-binding protein</fullName>
    </submittedName>
</protein>
<dbReference type="Proteomes" id="UP001205601">
    <property type="component" value="Unassembled WGS sequence"/>
</dbReference>
<gene>
    <name evidence="6" type="ORF">N5I32_07200</name>
</gene>
<dbReference type="SMART" id="SM00347">
    <property type="entry name" value="HTH_MARR"/>
    <property type="match status" value="1"/>
</dbReference>
<dbReference type="Gene3D" id="1.10.10.10">
    <property type="entry name" value="Winged helix-like DNA-binding domain superfamily/Winged helix DNA-binding domain"/>
    <property type="match status" value="1"/>
</dbReference>
<evidence type="ECO:0000313" key="7">
    <source>
        <dbReference type="Proteomes" id="UP001205601"/>
    </source>
</evidence>
<evidence type="ECO:0000256" key="2">
    <source>
        <dbReference type="ARBA" id="ARBA00023125"/>
    </source>
</evidence>
<comment type="caution">
    <text evidence="6">The sequence shown here is derived from an EMBL/GenBank/DDBJ whole genome shotgun (WGS) entry which is preliminary data.</text>
</comment>
<feature type="compositionally biased region" description="Basic and acidic residues" evidence="4">
    <location>
        <begin position="10"/>
        <end position="20"/>
    </location>
</feature>
<dbReference type="PANTHER" id="PTHR42756:SF1">
    <property type="entry name" value="TRANSCRIPTIONAL REPRESSOR OF EMRAB OPERON"/>
    <property type="match status" value="1"/>
</dbReference>
<keyword evidence="2 6" id="KW-0238">DNA-binding</keyword>
<evidence type="ECO:0000259" key="5">
    <source>
        <dbReference type="PROSITE" id="PS50995"/>
    </source>
</evidence>
<keyword evidence="7" id="KW-1185">Reference proteome</keyword>
<keyword evidence="3" id="KW-0804">Transcription</keyword>
<feature type="region of interest" description="Disordered" evidence="4">
    <location>
        <begin position="1"/>
        <end position="20"/>
    </location>
</feature>
<evidence type="ECO:0000256" key="3">
    <source>
        <dbReference type="ARBA" id="ARBA00023163"/>
    </source>
</evidence>
<sequence length="171" mass="19400">MDKTSQTPGKEPRPGKVRSRTYDELWTRPGYLIRRLHQIHVGLFAEECGSEDVTPVQSAILTVLQSGEEMDQLTLSTSVGIDRTSGADVIRRLERRGFLTRQSSKFDRRAKLVKITEAGRAFIKGVRPRMARAQERLIAPLTDEERDEFFRLINKMVDANNEASRAPMGTL</sequence>
<evidence type="ECO:0000313" key="6">
    <source>
        <dbReference type="EMBL" id="MCT8329295.1"/>
    </source>
</evidence>
<dbReference type="Pfam" id="PF01047">
    <property type="entry name" value="MarR"/>
    <property type="match status" value="1"/>
</dbReference>
<dbReference type="SUPFAM" id="SSF46785">
    <property type="entry name" value="Winged helix' DNA-binding domain"/>
    <property type="match status" value="1"/>
</dbReference>
<feature type="domain" description="HTH marR-type" evidence="5">
    <location>
        <begin position="22"/>
        <end position="158"/>
    </location>
</feature>
<name>A0ABT2NKM9_9RHOB</name>
<evidence type="ECO:0000256" key="4">
    <source>
        <dbReference type="SAM" id="MobiDB-lite"/>
    </source>
</evidence>
<dbReference type="InterPro" id="IPR036390">
    <property type="entry name" value="WH_DNA-bd_sf"/>
</dbReference>
<reference evidence="7" key="1">
    <citation type="submission" date="2023-07" db="EMBL/GenBank/DDBJ databases">
        <title>Defluviimonas sediminis sp. nov., isolated from mangrove sediment.</title>
        <authorList>
            <person name="Liu L."/>
            <person name="Li J."/>
            <person name="Huang Y."/>
            <person name="Pan J."/>
            <person name="Li M."/>
        </authorList>
    </citation>
    <scope>NUCLEOTIDE SEQUENCE [LARGE SCALE GENOMIC DNA]</scope>
    <source>
        <strain evidence="7">FT324</strain>
    </source>
</reference>
<dbReference type="GO" id="GO:0003677">
    <property type="term" value="F:DNA binding"/>
    <property type="evidence" value="ECO:0007669"/>
    <property type="project" value="UniProtKB-KW"/>
</dbReference>
<keyword evidence="1" id="KW-0805">Transcription regulation</keyword>
<dbReference type="PANTHER" id="PTHR42756">
    <property type="entry name" value="TRANSCRIPTIONAL REGULATOR, MARR"/>
    <property type="match status" value="1"/>
</dbReference>
<proteinExistence type="predicted"/>
<dbReference type="PROSITE" id="PS50995">
    <property type="entry name" value="HTH_MARR_2"/>
    <property type="match status" value="1"/>
</dbReference>
<evidence type="ECO:0000256" key="1">
    <source>
        <dbReference type="ARBA" id="ARBA00023015"/>
    </source>
</evidence>
<dbReference type="PRINTS" id="PR00598">
    <property type="entry name" value="HTHMARR"/>
</dbReference>
<organism evidence="6 7">
    <name type="scientific">Albidovulum sediminis</name>
    <dbReference type="NCBI Taxonomy" id="3066345"/>
    <lineage>
        <taxon>Bacteria</taxon>
        <taxon>Pseudomonadati</taxon>
        <taxon>Pseudomonadota</taxon>
        <taxon>Alphaproteobacteria</taxon>
        <taxon>Rhodobacterales</taxon>
        <taxon>Paracoccaceae</taxon>
        <taxon>Albidovulum</taxon>
    </lineage>
</organism>
<dbReference type="EMBL" id="JAOCQF010000001">
    <property type="protein sequence ID" value="MCT8329295.1"/>
    <property type="molecule type" value="Genomic_DNA"/>
</dbReference>
<accession>A0ABT2NKM9</accession>
<dbReference type="InterPro" id="IPR000835">
    <property type="entry name" value="HTH_MarR-typ"/>
</dbReference>
<dbReference type="RefSeq" id="WP_261494716.1">
    <property type="nucleotide sequence ID" value="NZ_JAOCQF010000001.1"/>
</dbReference>
<dbReference type="InterPro" id="IPR036388">
    <property type="entry name" value="WH-like_DNA-bd_sf"/>
</dbReference>